<reference evidence="10 11" key="1">
    <citation type="journal article" date="2016" name="Nat. Commun.">
        <title>Thousands of microbial genomes shed light on interconnected biogeochemical processes in an aquifer system.</title>
        <authorList>
            <person name="Anantharaman K."/>
            <person name="Brown C.T."/>
            <person name="Hug L.A."/>
            <person name="Sharon I."/>
            <person name="Castelle C.J."/>
            <person name="Probst A.J."/>
            <person name="Thomas B.C."/>
            <person name="Singh A."/>
            <person name="Wilkins M.J."/>
            <person name="Karaoz U."/>
            <person name="Brodie E.L."/>
            <person name="Williams K.H."/>
            <person name="Hubbard S.S."/>
            <person name="Banfield J.F."/>
        </authorList>
    </citation>
    <scope>NUCLEOTIDE SEQUENCE [LARGE SCALE GENOMIC DNA]</scope>
</reference>
<dbReference type="EMBL" id="MGKI01000014">
    <property type="protein sequence ID" value="OGN22133.1"/>
    <property type="molecule type" value="Genomic_DNA"/>
</dbReference>
<dbReference type="PROSITE" id="PS51332">
    <property type="entry name" value="B12_BINDING"/>
    <property type="match status" value="1"/>
</dbReference>
<feature type="domain" description="B12-binding" evidence="8">
    <location>
        <begin position="14"/>
        <end position="159"/>
    </location>
</feature>
<evidence type="ECO:0000256" key="6">
    <source>
        <dbReference type="ARBA" id="ARBA00023004"/>
    </source>
</evidence>
<evidence type="ECO:0000256" key="7">
    <source>
        <dbReference type="ARBA" id="ARBA00023014"/>
    </source>
</evidence>
<dbReference type="Proteomes" id="UP000178227">
    <property type="component" value="Unassembled WGS sequence"/>
</dbReference>
<evidence type="ECO:0000256" key="5">
    <source>
        <dbReference type="ARBA" id="ARBA00022723"/>
    </source>
</evidence>
<keyword evidence="6" id="KW-0408">Iron</keyword>
<dbReference type="InterPro" id="IPR013785">
    <property type="entry name" value="Aldolase_TIM"/>
</dbReference>
<comment type="caution">
    <text evidence="10">The sequence shown here is derived from an EMBL/GenBank/DDBJ whole genome shotgun (WGS) entry which is preliminary data.</text>
</comment>
<evidence type="ECO:0000256" key="1">
    <source>
        <dbReference type="ARBA" id="ARBA00001966"/>
    </source>
</evidence>
<evidence type="ECO:0000259" key="8">
    <source>
        <dbReference type="PROSITE" id="PS51332"/>
    </source>
</evidence>
<organism evidence="10 11">
    <name type="scientific">Candidatus Yanofskybacteria bacterium RIFCSPLOWO2_01_FULL_42_49</name>
    <dbReference type="NCBI Taxonomy" id="1802694"/>
    <lineage>
        <taxon>Bacteria</taxon>
        <taxon>Candidatus Yanofskyibacteriota</taxon>
    </lineage>
</organism>
<dbReference type="GO" id="GO:0003824">
    <property type="term" value="F:catalytic activity"/>
    <property type="evidence" value="ECO:0007669"/>
    <property type="project" value="InterPro"/>
</dbReference>
<dbReference type="PANTHER" id="PTHR43409:SF7">
    <property type="entry name" value="BLL1977 PROTEIN"/>
    <property type="match status" value="1"/>
</dbReference>
<keyword evidence="7" id="KW-0411">Iron-sulfur</keyword>
<keyword evidence="2" id="KW-0489">Methyltransferase</keyword>
<accession>A0A1F8G9Y5</accession>
<keyword evidence="5" id="KW-0479">Metal-binding</keyword>
<keyword evidence="4" id="KW-0949">S-adenosyl-L-methionine</keyword>
<dbReference type="GO" id="GO:0051539">
    <property type="term" value="F:4 iron, 4 sulfur cluster binding"/>
    <property type="evidence" value="ECO:0007669"/>
    <property type="project" value="UniProtKB-KW"/>
</dbReference>
<dbReference type="Gene3D" id="3.40.50.280">
    <property type="entry name" value="Cobalamin-binding domain"/>
    <property type="match status" value="1"/>
</dbReference>
<evidence type="ECO:0000313" key="10">
    <source>
        <dbReference type="EMBL" id="OGN22133.1"/>
    </source>
</evidence>
<protein>
    <submittedName>
        <fullName evidence="10">Uncharacterized protein</fullName>
    </submittedName>
</protein>
<dbReference type="Pfam" id="PF04055">
    <property type="entry name" value="Radical_SAM"/>
    <property type="match status" value="1"/>
</dbReference>
<dbReference type="SMART" id="SM00729">
    <property type="entry name" value="Elp3"/>
    <property type="match status" value="1"/>
</dbReference>
<dbReference type="STRING" id="1802694.A2918_03165"/>
<dbReference type="InterPro" id="IPR051198">
    <property type="entry name" value="BchE-like"/>
</dbReference>
<dbReference type="InterPro" id="IPR058240">
    <property type="entry name" value="rSAM_sf"/>
</dbReference>
<dbReference type="InterPro" id="IPR006638">
    <property type="entry name" value="Elp3/MiaA/NifB-like_rSAM"/>
</dbReference>
<dbReference type="InterPro" id="IPR007197">
    <property type="entry name" value="rSAM"/>
</dbReference>
<dbReference type="SFLD" id="SFLDG01082">
    <property type="entry name" value="B12-binding_domain_containing"/>
    <property type="match status" value="1"/>
</dbReference>
<proteinExistence type="predicted"/>
<dbReference type="AlphaFoldDB" id="A0A1F8G9Y5"/>
<sequence>MAKQLDVVIINPGGRKEAYQRMAQYTAIETPVWAGLIASYLRTKGKSVNLLDINALEYQGYSQEQAARDVADMNPRLVAMVVYGHNPSSTTQTMPAAGEFCRILKQISPNIPIIMVGGHVVALPARTLREEVCDFVCQGEGPVSISELIEAIIAGDNEYKKVGDLWYREDGKPIFSGLRSQLIWDLDNEMNGMAYDLFPMSLYKAHDWHCNYNEAIRQPYASMYTTLGCPYHCDFCNIQLPFKSGELAKGLSVETNSYRKWSPRAVVGWIDQLVQRYGVKNIKFADELFVQHKAHVTSICKLLAERKYGLNIWCYARPDSVNNMQDDLKSAGINWVCLGIEGGNIQSRMSVDKKFDQQSIYNVVGVLKNSGIHVLANYIFGLPDDDLAAMQQTLNLAVDLDTPSSNFYSCMALPGTALYSKAVADGLKLPDSWLGFSQYSWECLPMPTKYLSGEEVLWFRDDAWYRYFNNPAYLAKTEELFGQAAVGYIVDMAKEKPGRKYALRPIGLP</sequence>
<dbReference type="GO" id="GO:0046872">
    <property type="term" value="F:metal ion binding"/>
    <property type="evidence" value="ECO:0007669"/>
    <property type="project" value="UniProtKB-KW"/>
</dbReference>
<comment type="cofactor">
    <cofactor evidence="1">
        <name>[4Fe-4S] cluster</name>
        <dbReference type="ChEBI" id="CHEBI:49883"/>
    </cofactor>
</comment>
<dbReference type="PROSITE" id="PS51918">
    <property type="entry name" value="RADICAL_SAM"/>
    <property type="match status" value="1"/>
</dbReference>
<evidence type="ECO:0000256" key="2">
    <source>
        <dbReference type="ARBA" id="ARBA00022603"/>
    </source>
</evidence>
<evidence type="ECO:0000256" key="4">
    <source>
        <dbReference type="ARBA" id="ARBA00022691"/>
    </source>
</evidence>
<dbReference type="InterPro" id="IPR034466">
    <property type="entry name" value="Methyltransferase_Class_B"/>
</dbReference>
<name>A0A1F8G9Y5_9BACT</name>
<dbReference type="GO" id="GO:0031419">
    <property type="term" value="F:cobalamin binding"/>
    <property type="evidence" value="ECO:0007669"/>
    <property type="project" value="InterPro"/>
</dbReference>
<dbReference type="SUPFAM" id="SSF102114">
    <property type="entry name" value="Radical SAM enzymes"/>
    <property type="match status" value="1"/>
</dbReference>
<keyword evidence="3" id="KW-0808">Transferase</keyword>
<evidence type="ECO:0000259" key="9">
    <source>
        <dbReference type="PROSITE" id="PS51918"/>
    </source>
</evidence>
<dbReference type="Pfam" id="PF02310">
    <property type="entry name" value="B12-binding"/>
    <property type="match status" value="1"/>
</dbReference>
<dbReference type="SFLD" id="SFLDS00029">
    <property type="entry name" value="Radical_SAM"/>
    <property type="match status" value="1"/>
</dbReference>
<evidence type="ECO:0000313" key="11">
    <source>
        <dbReference type="Proteomes" id="UP000178227"/>
    </source>
</evidence>
<dbReference type="SFLD" id="SFLDG01123">
    <property type="entry name" value="methyltransferase_(Class_B)"/>
    <property type="match status" value="1"/>
</dbReference>
<gene>
    <name evidence="10" type="ORF">A2918_03165</name>
</gene>
<evidence type="ECO:0000256" key="3">
    <source>
        <dbReference type="ARBA" id="ARBA00022679"/>
    </source>
</evidence>
<dbReference type="InterPro" id="IPR006158">
    <property type="entry name" value="Cobalamin-bd"/>
</dbReference>
<dbReference type="PANTHER" id="PTHR43409">
    <property type="entry name" value="ANAEROBIC MAGNESIUM-PROTOPORPHYRIN IX MONOMETHYL ESTER CYCLASE-RELATED"/>
    <property type="match status" value="1"/>
</dbReference>
<feature type="domain" description="Radical SAM core" evidence="9">
    <location>
        <begin position="215"/>
        <end position="454"/>
    </location>
</feature>
<dbReference type="Gene3D" id="3.20.20.70">
    <property type="entry name" value="Aldolase class I"/>
    <property type="match status" value="1"/>
</dbReference>